<dbReference type="InterPro" id="IPR010071">
    <property type="entry name" value="AA_adenyl_dom"/>
</dbReference>
<dbReference type="Gene3D" id="3.40.50.12780">
    <property type="entry name" value="N-terminal domain of ligase-like"/>
    <property type="match status" value="1"/>
</dbReference>
<proteinExistence type="predicted"/>
<dbReference type="PANTHER" id="PTHR45527">
    <property type="entry name" value="NONRIBOSOMAL PEPTIDE SYNTHETASE"/>
    <property type="match status" value="1"/>
</dbReference>
<dbReference type="NCBIfam" id="TIGR01733">
    <property type="entry name" value="AA-adenyl-dom"/>
    <property type="match status" value="1"/>
</dbReference>
<sequence>MKHTPSRLPVSYAQHGIWMGQQLAPDNPGYWTAEATELKGALDADILRRCAADTLACCPALNMRFEFDGETLWQRPQPASPQPLPWHDLSGEADPEAAAMAWMRRALSQPCNPAADPLYRSALLQLGPRHFLWYVQTHHIALDGFAYGLLAKAVAARYNAALRGQPAPAPPDWDLAPVLDEDLAYQASEQRERDRAFWIARQQAFPPAATLAPARALADGARKSGCLLSPEQVDAWQSAAKACGVNWAAWMTAAAAAWLARRGGQRAVTLGLPVMNRMGSAALNVPCMAMNIAPFSLRLDTGMGFGELARLAADGLRDIRPHQRYRYEWLRGDLGRLDGRRRLFGPVLNLMPFDRRAPFDGLESRIRPISSGPVEDLSINISLLNTEWRLSLEANPDAYPEDALDALWRDLPAWLDRLANAAPETTLASLLPELPPLSLLRGPALEQPPLPALERLAAQAAAQPDAIALEGEGQTLSYRELTARAAALAGRLRARGVEDGDRVAILLPRSVDAIVAILGTLWAGGCYVPLDPLGPPARLAMALEDARPRLALTRRRWAELCGDAPALCLDEAPSEDAPRPPPRPAEPERPAYLLYTSGSTGKPNGVLVGHRALAHFTASAGQFYRIQAGERILQFAPLHFDASIEEIFLALCHGGTLALRDDAMLESMPAFADAVARLKIDVLDLPTAFWHELAYALTPELAGRLSRVRLAIIGGEAALPERARRWRELLPDATLLNSYGPTEASIIATGAALAGPDAVWDGGDDIPIGLPRPGVAAAIVDAGLQPVAQGEEGELCLLGDALAIGYLGRDELTALRFVALDALPGAPRAYRTGDRAVWQGGQLRFLGRLDQELKISGLRIDPAEVENALLACPGVREAAVIGLPLAGGGYALAAFLAADGQPDADSLRSQLAERLPAAAIPDRWQWLEQLPRNVNGKIDRKLLAALDNAPAPNASPAAEATPLERQIMEVWSQVLGRMPESAQDNFFALGGKSLQAIQAANRLARLLNREVAVSALFSYNTVAALAQALNAPAAHRPPAASEGGEFAPLLPIQPGSLPALFCLHPAEGLSWCYLGLARHLPDIAIYGLQADGILGDSPATFETMVAGYVARARAIQPHGPYRLLGWSLGGALAQAMAVALAEAGEEVELLALMDSYPASSWHGRPEPTLHDALVTVLSVNGEVDADADGLPLDNEAIYQRLLRAGSPLAPLGRAALKKLGQASLHGMRLFRDSRTPAYAGDMLLFRAGRHQDSAPKVADWQPYLQGQLDCVELDCDHFGMSDPEPMRRIGEELAKRLRD</sequence>
<gene>
    <name evidence="5" type="ORF">DK843_20520</name>
</gene>
<dbReference type="InterPro" id="IPR020806">
    <property type="entry name" value="PKS_PP-bd"/>
</dbReference>
<dbReference type="GO" id="GO:0009239">
    <property type="term" value="P:enterobactin biosynthetic process"/>
    <property type="evidence" value="ECO:0007669"/>
    <property type="project" value="TreeGrafter"/>
</dbReference>
<dbReference type="GO" id="GO:0005829">
    <property type="term" value="C:cytosol"/>
    <property type="evidence" value="ECO:0007669"/>
    <property type="project" value="TreeGrafter"/>
</dbReference>
<dbReference type="InterPro" id="IPR020802">
    <property type="entry name" value="TesA-like"/>
</dbReference>
<dbReference type="RefSeq" id="WP_114074206.1">
    <property type="nucleotide sequence ID" value="NZ_CP029554.1"/>
</dbReference>
<evidence type="ECO:0000256" key="2">
    <source>
        <dbReference type="ARBA" id="ARBA00022450"/>
    </source>
</evidence>
<dbReference type="InterPro" id="IPR023213">
    <property type="entry name" value="CAT-like_dom_sf"/>
</dbReference>
<dbReference type="CDD" id="cd05930">
    <property type="entry name" value="A_NRPS"/>
    <property type="match status" value="1"/>
</dbReference>
<keyword evidence="3" id="KW-0597">Phosphoprotein</keyword>
<organism evidence="5 6">
    <name type="scientific">Chromobacterium phragmitis</name>
    <dbReference type="NCBI Taxonomy" id="2202141"/>
    <lineage>
        <taxon>Bacteria</taxon>
        <taxon>Pseudomonadati</taxon>
        <taxon>Pseudomonadota</taxon>
        <taxon>Betaproteobacteria</taxon>
        <taxon>Neisseriales</taxon>
        <taxon>Chromobacteriaceae</taxon>
        <taxon>Chromobacterium</taxon>
    </lineage>
</organism>
<dbReference type="InterPro" id="IPR045851">
    <property type="entry name" value="AMP-bd_C_sf"/>
</dbReference>
<reference evidence="5 6" key="1">
    <citation type="submission" date="2018-05" db="EMBL/GenBank/DDBJ databases">
        <title>Genome sequencing, assembly and analysis of the novel insecticidal bacterium, Chromobacterium phragmitis.</title>
        <authorList>
            <person name="Sparks M.E."/>
            <person name="Blackburn M.B."/>
            <person name="Gundersen-Rindal D.E."/>
        </authorList>
    </citation>
    <scope>NUCLEOTIDE SEQUENCE [LARGE SCALE GENOMIC DNA]</scope>
    <source>
        <strain evidence="5">IIBBL 274-1</strain>
    </source>
</reference>
<dbReference type="InterPro" id="IPR036736">
    <property type="entry name" value="ACP-like_sf"/>
</dbReference>
<dbReference type="GO" id="GO:0047527">
    <property type="term" value="F:2,3-dihydroxybenzoate-serine ligase activity"/>
    <property type="evidence" value="ECO:0007669"/>
    <property type="project" value="TreeGrafter"/>
</dbReference>
<accession>A0A344UMH1</accession>
<dbReference type="Pfam" id="PF00975">
    <property type="entry name" value="Thioesterase"/>
    <property type="match status" value="1"/>
</dbReference>
<dbReference type="Gene3D" id="3.30.559.30">
    <property type="entry name" value="Nonribosomal peptide synthetase, condensation domain"/>
    <property type="match status" value="1"/>
</dbReference>
<dbReference type="Pfam" id="PF13193">
    <property type="entry name" value="AMP-binding_C"/>
    <property type="match status" value="1"/>
</dbReference>
<evidence type="ECO:0000256" key="3">
    <source>
        <dbReference type="ARBA" id="ARBA00022553"/>
    </source>
</evidence>
<dbReference type="SMART" id="SM00824">
    <property type="entry name" value="PKS_TE"/>
    <property type="match status" value="1"/>
</dbReference>
<dbReference type="Pfam" id="PF00668">
    <property type="entry name" value="Condensation"/>
    <property type="match status" value="1"/>
</dbReference>
<keyword evidence="2" id="KW-0596">Phosphopantetheine</keyword>
<dbReference type="InterPro" id="IPR029058">
    <property type="entry name" value="AB_hydrolase_fold"/>
</dbReference>
<evidence type="ECO:0000259" key="4">
    <source>
        <dbReference type="PROSITE" id="PS50075"/>
    </source>
</evidence>
<dbReference type="Gene3D" id="3.40.50.1820">
    <property type="entry name" value="alpha/beta hydrolase"/>
    <property type="match status" value="1"/>
</dbReference>
<dbReference type="InterPro" id="IPR009081">
    <property type="entry name" value="PP-bd_ACP"/>
</dbReference>
<dbReference type="SMART" id="SM00823">
    <property type="entry name" value="PKS_PP"/>
    <property type="match status" value="1"/>
</dbReference>
<dbReference type="PROSITE" id="PS50075">
    <property type="entry name" value="CARRIER"/>
    <property type="match status" value="1"/>
</dbReference>
<dbReference type="InterPro" id="IPR025110">
    <property type="entry name" value="AMP-bd_C"/>
</dbReference>
<dbReference type="GO" id="GO:0009366">
    <property type="term" value="C:enterobactin synthetase complex"/>
    <property type="evidence" value="ECO:0007669"/>
    <property type="project" value="TreeGrafter"/>
</dbReference>
<dbReference type="Pfam" id="PF00501">
    <property type="entry name" value="AMP-binding"/>
    <property type="match status" value="1"/>
</dbReference>
<evidence type="ECO:0000313" key="5">
    <source>
        <dbReference type="EMBL" id="AXE36469.1"/>
    </source>
</evidence>
<dbReference type="Pfam" id="PF00550">
    <property type="entry name" value="PP-binding"/>
    <property type="match status" value="1"/>
</dbReference>
<dbReference type="InterPro" id="IPR000873">
    <property type="entry name" value="AMP-dep_synth/lig_dom"/>
</dbReference>
<dbReference type="SUPFAM" id="SSF52777">
    <property type="entry name" value="CoA-dependent acyltransferases"/>
    <property type="match status" value="2"/>
</dbReference>
<dbReference type="Gene3D" id="3.30.559.10">
    <property type="entry name" value="Chloramphenicol acetyltransferase-like domain"/>
    <property type="match status" value="1"/>
</dbReference>
<dbReference type="PROSITE" id="PS00012">
    <property type="entry name" value="PHOSPHOPANTETHEINE"/>
    <property type="match status" value="1"/>
</dbReference>
<dbReference type="Proteomes" id="UP000252038">
    <property type="component" value="Chromosome"/>
</dbReference>
<dbReference type="GO" id="GO:0031177">
    <property type="term" value="F:phosphopantetheine binding"/>
    <property type="evidence" value="ECO:0007669"/>
    <property type="project" value="InterPro"/>
</dbReference>
<feature type="domain" description="Carrier" evidence="4">
    <location>
        <begin position="958"/>
        <end position="1033"/>
    </location>
</feature>
<dbReference type="InterPro" id="IPR001242">
    <property type="entry name" value="Condensation_dom"/>
</dbReference>
<evidence type="ECO:0000256" key="1">
    <source>
        <dbReference type="ARBA" id="ARBA00001957"/>
    </source>
</evidence>
<dbReference type="GO" id="GO:0043041">
    <property type="term" value="P:amino acid activation for nonribosomal peptide biosynthetic process"/>
    <property type="evidence" value="ECO:0007669"/>
    <property type="project" value="TreeGrafter"/>
</dbReference>
<dbReference type="KEGG" id="chrb:DK843_20520"/>
<evidence type="ECO:0000313" key="6">
    <source>
        <dbReference type="Proteomes" id="UP000252038"/>
    </source>
</evidence>
<dbReference type="SUPFAM" id="SSF47336">
    <property type="entry name" value="ACP-like"/>
    <property type="match status" value="1"/>
</dbReference>
<dbReference type="InterPro" id="IPR042099">
    <property type="entry name" value="ANL_N_sf"/>
</dbReference>
<comment type="cofactor">
    <cofactor evidence="1">
        <name>pantetheine 4'-phosphate</name>
        <dbReference type="ChEBI" id="CHEBI:47942"/>
    </cofactor>
</comment>
<dbReference type="SUPFAM" id="SSF53474">
    <property type="entry name" value="alpha/beta-Hydrolases"/>
    <property type="match status" value="1"/>
</dbReference>
<dbReference type="SUPFAM" id="SSF56801">
    <property type="entry name" value="Acetyl-CoA synthetase-like"/>
    <property type="match status" value="1"/>
</dbReference>
<dbReference type="PANTHER" id="PTHR45527:SF1">
    <property type="entry name" value="FATTY ACID SYNTHASE"/>
    <property type="match status" value="1"/>
</dbReference>
<protein>
    <submittedName>
        <fullName evidence="5">Non-ribosomal peptide synthetase</fullName>
    </submittedName>
</protein>
<dbReference type="EMBL" id="CP029554">
    <property type="protein sequence ID" value="AXE36469.1"/>
    <property type="molecule type" value="Genomic_DNA"/>
</dbReference>
<name>A0A344UMH1_9NEIS</name>
<dbReference type="Gene3D" id="3.30.300.30">
    <property type="match status" value="1"/>
</dbReference>
<dbReference type="InterPro" id="IPR006162">
    <property type="entry name" value="Ppantetheine_attach_site"/>
</dbReference>
<dbReference type="InterPro" id="IPR001031">
    <property type="entry name" value="Thioesterase"/>
</dbReference>